<dbReference type="PANTHER" id="PTHR10039">
    <property type="entry name" value="AMELOGENIN"/>
    <property type="match status" value="1"/>
</dbReference>
<feature type="compositionally biased region" description="Basic and acidic residues" evidence="3">
    <location>
        <begin position="981"/>
        <end position="990"/>
    </location>
</feature>
<evidence type="ECO:0000256" key="3">
    <source>
        <dbReference type="SAM" id="MobiDB-lite"/>
    </source>
</evidence>
<sequence>MAETLGVVTGALQLLEAGIKLTKLAIELKNAPESIQVAYQNLEAIKAVLNDLDASSWTHGMDKLMDILKTFRDDLLKLCDGLREYTGASGGSEKPHMSKRSRVRWVMFGSKDFDRAVMRMEQYKSLFTMAISGNLRQAVEIGFGILQAKQKESEEATAQFRLLLDMISDDKDIIKQINQHNEEKKARLLLEAWLSVLDYRSVQSQKVSKHYHGTGLWVLDDVHYKAWKSGMSDSNTLWCYGKAGAGKSIITSLIISDLEDLVANDDNSAVVYIYCYYKEQDARAEDYLACILKQLIQKRQHVPHTVKECFRRHMQHKTRPKMTEMATLLKSTLDTFNQVYVVVDALDECKTSGIGDPDVTRSKLVNEIRKMKNVAFLATSRAGISQFQGLFKETPAIEIIAHASDLRTFISAYIESNNGRLGRKLTGNNKLREKIMEEVIQTSQGMFLMAELLLDYIGQQHTVKRLQASLETLPASLDLVYEKAIDRIKEGLEQDSQLAMKVLAWVALSNRPLTIEEIREALAASEPDDSDVDGLRFDREKMVDAEDILDCCEGLVNLEEGQVRLIHHSLQEYLLDRQNSLPLTEGDIAKACIRYLCAEDIAKELIDVPEQTEGTEEEADAADEKQNQAVLKRYHFISYAAHHWGKHALRAFDAEGSSVGGSIEGAEPSPNDELQECVTTLLFDNPRALRVSAIAVNSFDEEEEFDTPFTVGTLADGEISPLHVAAWHGLSSYVLDALENGYNINLRDEEGHTALSIATFFGQEDVVAALLDKEEIEINTPNKSGITALNYAADNVEMLELFRQYGEGHEPLDINRLDEYGATHLTRACLDGDIGVVNYLLRNPTIDVNKMNVNNETPVMCAILRCNDDVLETLLTREDVDVNKPDHKGYTPLSLAVVEDNETAVHLLFAREDLDVNKSTDEGYTPLHIAAESDHRDIVAALMEREDVRLDLRHYKGMTPLELARRAENYTIITMLRNRIKQDERRERNSDSSGSPRQRPAMEERTNSHPFGDTDEEGNDTSDSYFEDTEEEVPVVAPKGSRSQGGARRRYRSAAQ</sequence>
<dbReference type="InterPro" id="IPR027417">
    <property type="entry name" value="P-loop_NTPase"/>
</dbReference>
<gene>
    <name evidence="6" type="ORF">BJ508DRAFT_228655</name>
</gene>
<organism evidence="6 7">
    <name type="scientific">Ascobolus immersus RN42</name>
    <dbReference type="NCBI Taxonomy" id="1160509"/>
    <lineage>
        <taxon>Eukaryota</taxon>
        <taxon>Fungi</taxon>
        <taxon>Dikarya</taxon>
        <taxon>Ascomycota</taxon>
        <taxon>Pezizomycotina</taxon>
        <taxon>Pezizomycetes</taxon>
        <taxon>Pezizales</taxon>
        <taxon>Ascobolaceae</taxon>
        <taxon>Ascobolus</taxon>
    </lineage>
</organism>
<feature type="region of interest" description="Disordered" evidence="3">
    <location>
        <begin position="981"/>
        <end position="1056"/>
    </location>
</feature>
<dbReference type="EMBL" id="ML119722">
    <property type="protein sequence ID" value="RPA77673.1"/>
    <property type="molecule type" value="Genomic_DNA"/>
</dbReference>
<evidence type="ECO:0000313" key="6">
    <source>
        <dbReference type="EMBL" id="RPA77673.1"/>
    </source>
</evidence>
<keyword evidence="1" id="KW-0677">Repeat</keyword>
<dbReference type="Pfam" id="PF22939">
    <property type="entry name" value="WHD_GPIID"/>
    <property type="match status" value="1"/>
</dbReference>
<dbReference type="Pfam" id="PF24883">
    <property type="entry name" value="NPHP3_N"/>
    <property type="match status" value="1"/>
</dbReference>
<dbReference type="PROSITE" id="PS50088">
    <property type="entry name" value="ANK_REPEAT"/>
    <property type="match status" value="2"/>
</dbReference>
<dbReference type="InterPro" id="IPR054471">
    <property type="entry name" value="GPIID_WHD"/>
</dbReference>
<feature type="domain" description="GPI inositol-deacylase winged helix" evidence="4">
    <location>
        <begin position="496"/>
        <end position="577"/>
    </location>
</feature>
<dbReference type="InterPro" id="IPR036770">
    <property type="entry name" value="Ankyrin_rpt-contain_sf"/>
</dbReference>
<feature type="compositionally biased region" description="Basic residues" evidence="3">
    <location>
        <begin position="1047"/>
        <end position="1056"/>
    </location>
</feature>
<feature type="domain" description="Nephrocystin 3-like N-terminal" evidence="5">
    <location>
        <begin position="213"/>
        <end position="381"/>
    </location>
</feature>
<dbReference type="PROSITE" id="PS50297">
    <property type="entry name" value="ANK_REP_REGION"/>
    <property type="match status" value="1"/>
</dbReference>
<dbReference type="Pfam" id="PF12796">
    <property type="entry name" value="Ank_2"/>
    <property type="match status" value="2"/>
</dbReference>
<protein>
    <submittedName>
        <fullName evidence="6">Uncharacterized protein</fullName>
    </submittedName>
</protein>
<dbReference type="Proteomes" id="UP000275078">
    <property type="component" value="Unassembled WGS sequence"/>
</dbReference>
<evidence type="ECO:0000313" key="7">
    <source>
        <dbReference type="Proteomes" id="UP000275078"/>
    </source>
</evidence>
<dbReference type="AlphaFoldDB" id="A0A3N4HUY4"/>
<proteinExistence type="predicted"/>
<evidence type="ECO:0000259" key="5">
    <source>
        <dbReference type="Pfam" id="PF24883"/>
    </source>
</evidence>
<feature type="compositionally biased region" description="Acidic residues" evidence="3">
    <location>
        <begin position="1013"/>
        <end position="1033"/>
    </location>
</feature>
<dbReference type="InterPro" id="IPR002110">
    <property type="entry name" value="Ankyrin_rpt"/>
</dbReference>
<evidence type="ECO:0000256" key="2">
    <source>
        <dbReference type="PROSITE-ProRule" id="PRU00023"/>
    </source>
</evidence>
<dbReference type="OrthoDB" id="1577640at2759"/>
<name>A0A3N4HUY4_ASCIM</name>
<dbReference type="InterPro" id="IPR056884">
    <property type="entry name" value="NPHP3-like_N"/>
</dbReference>
<dbReference type="SMART" id="SM00248">
    <property type="entry name" value="ANK"/>
    <property type="match status" value="8"/>
</dbReference>
<dbReference type="Gene3D" id="1.25.40.20">
    <property type="entry name" value="Ankyrin repeat-containing domain"/>
    <property type="match status" value="2"/>
</dbReference>
<dbReference type="Pfam" id="PF00023">
    <property type="entry name" value="Ank"/>
    <property type="match status" value="1"/>
</dbReference>
<feature type="repeat" description="ANK" evidence="2">
    <location>
        <begin position="922"/>
        <end position="945"/>
    </location>
</feature>
<dbReference type="STRING" id="1160509.A0A3N4HUY4"/>
<keyword evidence="7" id="KW-1185">Reference proteome</keyword>
<reference evidence="6 7" key="1">
    <citation type="journal article" date="2018" name="Nat. Ecol. Evol.">
        <title>Pezizomycetes genomes reveal the molecular basis of ectomycorrhizal truffle lifestyle.</title>
        <authorList>
            <person name="Murat C."/>
            <person name="Payen T."/>
            <person name="Noel B."/>
            <person name="Kuo A."/>
            <person name="Morin E."/>
            <person name="Chen J."/>
            <person name="Kohler A."/>
            <person name="Krizsan K."/>
            <person name="Balestrini R."/>
            <person name="Da Silva C."/>
            <person name="Montanini B."/>
            <person name="Hainaut M."/>
            <person name="Levati E."/>
            <person name="Barry K.W."/>
            <person name="Belfiori B."/>
            <person name="Cichocki N."/>
            <person name="Clum A."/>
            <person name="Dockter R.B."/>
            <person name="Fauchery L."/>
            <person name="Guy J."/>
            <person name="Iotti M."/>
            <person name="Le Tacon F."/>
            <person name="Lindquist E.A."/>
            <person name="Lipzen A."/>
            <person name="Malagnac F."/>
            <person name="Mello A."/>
            <person name="Molinier V."/>
            <person name="Miyauchi S."/>
            <person name="Poulain J."/>
            <person name="Riccioni C."/>
            <person name="Rubini A."/>
            <person name="Sitrit Y."/>
            <person name="Splivallo R."/>
            <person name="Traeger S."/>
            <person name="Wang M."/>
            <person name="Zifcakova L."/>
            <person name="Wipf D."/>
            <person name="Zambonelli A."/>
            <person name="Paolocci F."/>
            <person name="Nowrousian M."/>
            <person name="Ottonello S."/>
            <person name="Baldrian P."/>
            <person name="Spatafora J.W."/>
            <person name="Henrissat B."/>
            <person name="Nagy L.G."/>
            <person name="Aury J.M."/>
            <person name="Wincker P."/>
            <person name="Grigoriev I.V."/>
            <person name="Bonfante P."/>
            <person name="Martin F.M."/>
        </authorList>
    </citation>
    <scope>NUCLEOTIDE SEQUENCE [LARGE SCALE GENOMIC DNA]</scope>
    <source>
        <strain evidence="6 7">RN42</strain>
    </source>
</reference>
<dbReference type="SUPFAM" id="SSF48403">
    <property type="entry name" value="Ankyrin repeat"/>
    <property type="match status" value="1"/>
</dbReference>
<dbReference type="PANTHER" id="PTHR10039:SF15">
    <property type="entry name" value="NACHT DOMAIN-CONTAINING PROTEIN"/>
    <property type="match status" value="1"/>
</dbReference>
<evidence type="ECO:0000259" key="4">
    <source>
        <dbReference type="Pfam" id="PF22939"/>
    </source>
</evidence>
<keyword evidence="2" id="KW-0040">ANK repeat</keyword>
<feature type="repeat" description="ANK" evidence="2">
    <location>
        <begin position="717"/>
        <end position="749"/>
    </location>
</feature>
<dbReference type="Gene3D" id="3.40.50.300">
    <property type="entry name" value="P-loop containing nucleotide triphosphate hydrolases"/>
    <property type="match status" value="1"/>
</dbReference>
<accession>A0A3N4HUY4</accession>
<evidence type="ECO:0000256" key="1">
    <source>
        <dbReference type="ARBA" id="ARBA00022737"/>
    </source>
</evidence>